<dbReference type="AlphaFoldDB" id="A0A0C3FPV8"/>
<name>A0A0C3FPV8_PILCF</name>
<gene>
    <name evidence="2" type="ORF">PILCRDRAFT_88921</name>
</gene>
<dbReference type="Proteomes" id="UP000054166">
    <property type="component" value="Unassembled WGS sequence"/>
</dbReference>
<sequence>MSLTVYIFELLVWPFFPPSSLFCFCFFKGETSKLSKAAVCFTSEGIALEGRDSLLAERMGTGGISRSASDSAQCKNYEEIYVVIDQDHINPDLEMALKKSIDSDKGRWATQDPRGAIDSDHKSVSVFIWVVHTDVSQMFMIDKGTAYVL</sequence>
<keyword evidence="1" id="KW-0472">Membrane</keyword>
<reference evidence="3" key="2">
    <citation type="submission" date="2015-01" db="EMBL/GenBank/DDBJ databases">
        <title>Evolutionary Origins and Diversification of the Mycorrhizal Mutualists.</title>
        <authorList>
            <consortium name="DOE Joint Genome Institute"/>
            <consortium name="Mycorrhizal Genomics Consortium"/>
            <person name="Kohler A."/>
            <person name="Kuo A."/>
            <person name="Nagy L.G."/>
            <person name="Floudas D."/>
            <person name="Copeland A."/>
            <person name="Barry K.W."/>
            <person name="Cichocki N."/>
            <person name="Veneault-Fourrey C."/>
            <person name="LaButti K."/>
            <person name="Lindquist E.A."/>
            <person name="Lipzen A."/>
            <person name="Lundell T."/>
            <person name="Morin E."/>
            <person name="Murat C."/>
            <person name="Riley R."/>
            <person name="Ohm R."/>
            <person name="Sun H."/>
            <person name="Tunlid A."/>
            <person name="Henrissat B."/>
            <person name="Grigoriev I.V."/>
            <person name="Hibbett D.S."/>
            <person name="Martin F."/>
        </authorList>
    </citation>
    <scope>NUCLEOTIDE SEQUENCE [LARGE SCALE GENOMIC DNA]</scope>
    <source>
        <strain evidence="3">F 1598</strain>
    </source>
</reference>
<organism evidence="2 3">
    <name type="scientific">Piloderma croceum (strain F 1598)</name>
    <dbReference type="NCBI Taxonomy" id="765440"/>
    <lineage>
        <taxon>Eukaryota</taxon>
        <taxon>Fungi</taxon>
        <taxon>Dikarya</taxon>
        <taxon>Basidiomycota</taxon>
        <taxon>Agaricomycotina</taxon>
        <taxon>Agaricomycetes</taxon>
        <taxon>Agaricomycetidae</taxon>
        <taxon>Atheliales</taxon>
        <taxon>Atheliaceae</taxon>
        <taxon>Piloderma</taxon>
    </lineage>
</organism>
<protein>
    <submittedName>
        <fullName evidence="2">Uncharacterized protein</fullName>
    </submittedName>
</protein>
<keyword evidence="1" id="KW-1133">Transmembrane helix</keyword>
<dbReference type="HOGENOM" id="CLU_1750402_0_0_1"/>
<evidence type="ECO:0000313" key="2">
    <source>
        <dbReference type="EMBL" id="KIM81749.1"/>
    </source>
</evidence>
<keyword evidence="3" id="KW-1185">Reference proteome</keyword>
<dbReference type="EMBL" id="KN832997">
    <property type="protein sequence ID" value="KIM81749.1"/>
    <property type="molecule type" value="Genomic_DNA"/>
</dbReference>
<dbReference type="InParanoid" id="A0A0C3FPV8"/>
<evidence type="ECO:0000313" key="3">
    <source>
        <dbReference type="Proteomes" id="UP000054166"/>
    </source>
</evidence>
<proteinExistence type="predicted"/>
<keyword evidence="1" id="KW-0812">Transmembrane</keyword>
<evidence type="ECO:0000256" key="1">
    <source>
        <dbReference type="SAM" id="Phobius"/>
    </source>
</evidence>
<accession>A0A0C3FPV8</accession>
<feature type="transmembrane region" description="Helical" evidence="1">
    <location>
        <begin position="6"/>
        <end position="27"/>
    </location>
</feature>
<reference evidence="2 3" key="1">
    <citation type="submission" date="2014-04" db="EMBL/GenBank/DDBJ databases">
        <authorList>
            <consortium name="DOE Joint Genome Institute"/>
            <person name="Kuo A."/>
            <person name="Tarkka M."/>
            <person name="Buscot F."/>
            <person name="Kohler A."/>
            <person name="Nagy L.G."/>
            <person name="Floudas D."/>
            <person name="Copeland A."/>
            <person name="Barry K.W."/>
            <person name="Cichocki N."/>
            <person name="Veneault-Fourrey C."/>
            <person name="LaButti K."/>
            <person name="Lindquist E.A."/>
            <person name="Lipzen A."/>
            <person name="Lundell T."/>
            <person name="Morin E."/>
            <person name="Murat C."/>
            <person name="Sun H."/>
            <person name="Tunlid A."/>
            <person name="Henrissat B."/>
            <person name="Grigoriev I.V."/>
            <person name="Hibbett D.S."/>
            <person name="Martin F."/>
            <person name="Nordberg H.P."/>
            <person name="Cantor M.N."/>
            <person name="Hua S.X."/>
        </authorList>
    </citation>
    <scope>NUCLEOTIDE SEQUENCE [LARGE SCALE GENOMIC DNA]</scope>
    <source>
        <strain evidence="2 3">F 1598</strain>
    </source>
</reference>